<sequence>MNLTDIVSFIIYPDITGWLLALKTLFLIVSVLAAGFIIWAAVFGTGWSKWWFIYDLKEFLTFRPYGAGRFTKQWAQIKKRLDSEKETEWKLAVTEANSLLEKALVAVENLLGGAFEEKLRRLGPGTILNLGQVRESHKVSNDIRLDPDYKLGLEQAKKILEIYESALKDLDVL</sequence>
<name>A0A2H0YLL1_9BACT</name>
<evidence type="ECO:0000256" key="1">
    <source>
        <dbReference type="SAM" id="Phobius"/>
    </source>
</evidence>
<dbReference type="EMBL" id="PEYD01000042">
    <property type="protein sequence ID" value="PIS39387.1"/>
    <property type="molecule type" value="Genomic_DNA"/>
</dbReference>
<evidence type="ECO:0008006" key="4">
    <source>
        <dbReference type="Google" id="ProtNLM"/>
    </source>
</evidence>
<gene>
    <name evidence="2" type="ORF">COT33_02250</name>
</gene>
<keyword evidence="1" id="KW-0472">Membrane</keyword>
<comment type="caution">
    <text evidence="2">The sequence shown here is derived from an EMBL/GenBank/DDBJ whole genome shotgun (WGS) entry which is preliminary data.</text>
</comment>
<evidence type="ECO:0000313" key="2">
    <source>
        <dbReference type="EMBL" id="PIS39387.1"/>
    </source>
</evidence>
<organism evidence="2 3">
    <name type="scientific">Candidatus Nealsonbacteria bacterium CG08_land_8_20_14_0_20_38_20</name>
    <dbReference type="NCBI Taxonomy" id="1974705"/>
    <lineage>
        <taxon>Bacteria</taxon>
        <taxon>Candidatus Nealsoniibacteriota</taxon>
    </lineage>
</organism>
<feature type="transmembrane region" description="Helical" evidence="1">
    <location>
        <begin position="20"/>
        <end position="43"/>
    </location>
</feature>
<reference evidence="3" key="1">
    <citation type="submission" date="2017-09" db="EMBL/GenBank/DDBJ databases">
        <title>Depth-based differentiation of microbial function through sediment-hosted aquifers and enrichment of novel symbionts in the deep terrestrial subsurface.</title>
        <authorList>
            <person name="Probst A.J."/>
            <person name="Ladd B."/>
            <person name="Jarett J.K."/>
            <person name="Geller-Mcgrath D.E."/>
            <person name="Sieber C.M.K."/>
            <person name="Emerson J.B."/>
            <person name="Anantharaman K."/>
            <person name="Thomas B.C."/>
            <person name="Malmstrom R."/>
            <person name="Stieglmeier M."/>
            <person name="Klingl A."/>
            <person name="Woyke T."/>
            <person name="Ryan C.M."/>
            <person name="Banfield J.F."/>
        </authorList>
    </citation>
    <scope>NUCLEOTIDE SEQUENCE [LARGE SCALE GENOMIC DNA]</scope>
</reference>
<dbReference type="Proteomes" id="UP000230088">
    <property type="component" value="Unassembled WGS sequence"/>
</dbReference>
<evidence type="ECO:0000313" key="3">
    <source>
        <dbReference type="Proteomes" id="UP000230088"/>
    </source>
</evidence>
<accession>A0A2H0YLL1</accession>
<keyword evidence="1" id="KW-1133">Transmembrane helix</keyword>
<proteinExistence type="predicted"/>
<keyword evidence="1" id="KW-0812">Transmembrane</keyword>
<protein>
    <recommendedName>
        <fullName evidence="4">DUF4129 domain-containing protein</fullName>
    </recommendedName>
</protein>
<dbReference type="AlphaFoldDB" id="A0A2H0YLL1"/>